<dbReference type="EMBL" id="JACGCM010001009">
    <property type="protein sequence ID" value="KAF6162948.1"/>
    <property type="molecule type" value="Genomic_DNA"/>
</dbReference>
<feature type="compositionally biased region" description="Polar residues" evidence="1">
    <location>
        <begin position="1"/>
        <end position="14"/>
    </location>
</feature>
<evidence type="ECO:0000256" key="1">
    <source>
        <dbReference type="SAM" id="MobiDB-lite"/>
    </source>
</evidence>
<name>A0A7J7N7R8_9MAGN</name>
<evidence type="ECO:0000313" key="3">
    <source>
        <dbReference type="Proteomes" id="UP000541444"/>
    </source>
</evidence>
<protein>
    <submittedName>
        <fullName evidence="2">Uncharacterized protein</fullName>
    </submittedName>
</protein>
<accession>A0A7J7N7R8</accession>
<evidence type="ECO:0000313" key="2">
    <source>
        <dbReference type="EMBL" id="KAF6162948.1"/>
    </source>
</evidence>
<dbReference type="OrthoDB" id="1928532at2759"/>
<dbReference type="AlphaFoldDB" id="A0A7J7N7R8"/>
<gene>
    <name evidence="2" type="ORF">GIB67_021097</name>
</gene>
<proteinExistence type="predicted"/>
<keyword evidence="3" id="KW-1185">Reference proteome</keyword>
<sequence length="119" mass="13180">FVSSRINPSPQPLETNEKNSNLIPNISSNSTKLHVSTNSNLSNSLSFKRFWPELSSLLPAHSAIASACLVSKRRSIADATNEVSIKNLSFKRFQSAVETAKRDLIENLRENATLEVCHI</sequence>
<feature type="non-terminal residue" evidence="2">
    <location>
        <position position="1"/>
    </location>
</feature>
<reference evidence="2 3" key="1">
    <citation type="journal article" date="2020" name="IScience">
        <title>Genome Sequencing of the Endangered Kingdonia uniflora (Circaeasteraceae, Ranunculales) Reveals Potential Mechanisms of Evolutionary Specialization.</title>
        <authorList>
            <person name="Sun Y."/>
            <person name="Deng T."/>
            <person name="Zhang A."/>
            <person name="Moore M.J."/>
            <person name="Landis J.B."/>
            <person name="Lin N."/>
            <person name="Zhang H."/>
            <person name="Zhang X."/>
            <person name="Huang J."/>
            <person name="Zhang X."/>
            <person name="Sun H."/>
            <person name="Wang H."/>
        </authorList>
    </citation>
    <scope>NUCLEOTIDE SEQUENCE [LARGE SCALE GENOMIC DNA]</scope>
    <source>
        <strain evidence="2">TB1705</strain>
        <tissue evidence="2">Leaf</tissue>
    </source>
</reference>
<organism evidence="2 3">
    <name type="scientific">Kingdonia uniflora</name>
    <dbReference type="NCBI Taxonomy" id="39325"/>
    <lineage>
        <taxon>Eukaryota</taxon>
        <taxon>Viridiplantae</taxon>
        <taxon>Streptophyta</taxon>
        <taxon>Embryophyta</taxon>
        <taxon>Tracheophyta</taxon>
        <taxon>Spermatophyta</taxon>
        <taxon>Magnoliopsida</taxon>
        <taxon>Ranunculales</taxon>
        <taxon>Circaeasteraceae</taxon>
        <taxon>Kingdonia</taxon>
    </lineage>
</organism>
<feature type="region of interest" description="Disordered" evidence="1">
    <location>
        <begin position="1"/>
        <end position="25"/>
    </location>
</feature>
<comment type="caution">
    <text evidence="2">The sequence shown here is derived from an EMBL/GenBank/DDBJ whole genome shotgun (WGS) entry which is preliminary data.</text>
</comment>
<dbReference type="Proteomes" id="UP000541444">
    <property type="component" value="Unassembled WGS sequence"/>
</dbReference>